<reference evidence="3" key="2">
    <citation type="submission" date="2021-04" db="EMBL/GenBank/DDBJ databases">
        <authorList>
            <person name="Podell S."/>
        </authorList>
    </citation>
    <scope>NUCLEOTIDE SEQUENCE</scope>
    <source>
        <strain evidence="3">Hildebrandi</strain>
    </source>
</reference>
<dbReference type="EMBL" id="JAGRRH010000019">
    <property type="protein sequence ID" value="KAG7349277.1"/>
    <property type="molecule type" value="Genomic_DNA"/>
</dbReference>
<dbReference type="InterPro" id="IPR001041">
    <property type="entry name" value="2Fe-2S_ferredoxin-type"/>
</dbReference>
<dbReference type="PROSITE" id="PS51085">
    <property type="entry name" value="2FE2S_FER_2"/>
    <property type="match status" value="1"/>
</dbReference>
<name>A0A9K3KT53_9STRA</name>
<feature type="domain" description="2Fe-2S ferredoxin-type" evidence="2">
    <location>
        <begin position="67"/>
        <end position="173"/>
    </location>
</feature>
<evidence type="ECO:0000313" key="3">
    <source>
        <dbReference type="EMBL" id="KAG7349277.1"/>
    </source>
</evidence>
<evidence type="ECO:0000256" key="1">
    <source>
        <dbReference type="SAM" id="SignalP"/>
    </source>
</evidence>
<sequence>MILLFLLSLIAALSLLFRVSLCFHPQISKKCKIQEGRSVPIWHSSTSSFTQLDATIKDGDVTTAASYPVKVFYENQSITISVREDETILAALERHQISDRLSLPNHMVPSDCRRGNCLTCTGTHTKNSNLDSVVTDDGLSPHMSRWMRHKGFLLTCSSVVVGEGLELRLGENGLAWEEMYKTRLETDQARVLGWAAMARTKRQSDERNLPRWTKETEGVLRERIE</sequence>
<dbReference type="AlphaFoldDB" id="A0A9K3KT53"/>
<reference evidence="3" key="1">
    <citation type="journal article" date="2021" name="Sci. Rep.">
        <title>Diploid genomic architecture of Nitzschia inconspicua, an elite biomass production diatom.</title>
        <authorList>
            <person name="Oliver A."/>
            <person name="Podell S."/>
            <person name="Pinowska A."/>
            <person name="Traller J.C."/>
            <person name="Smith S.R."/>
            <person name="McClure R."/>
            <person name="Beliaev A."/>
            <person name="Bohutskyi P."/>
            <person name="Hill E.A."/>
            <person name="Rabines A."/>
            <person name="Zheng H."/>
            <person name="Allen L.Z."/>
            <person name="Kuo A."/>
            <person name="Grigoriev I.V."/>
            <person name="Allen A.E."/>
            <person name="Hazlebeck D."/>
            <person name="Allen E.E."/>
        </authorList>
    </citation>
    <scope>NUCLEOTIDE SEQUENCE</scope>
    <source>
        <strain evidence="3">Hildebrandi</strain>
    </source>
</reference>
<evidence type="ECO:0000259" key="2">
    <source>
        <dbReference type="PROSITE" id="PS51085"/>
    </source>
</evidence>
<gene>
    <name evidence="3" type="ORF">IV203_011874</name>
</gene>
<dbReference type="Proteomes" id="UP000693970">
    <property type="component" value="Unassembled WGS sequence"/>
</dbReference>
<keyword evidence="1" id="KW-0732">Signal</keyword>
<dbReference type="CDD" id="cd00207">
    <property type="entry name" value="fer2"/>
    <property type="match status" value="1"/>
</dbReference>
<comment type="caution">
    <text evidence="3">The sequence shown here is derived from an EMBL/GenBank/DDBJ whole genome shotgun (WGS) entry which is preliminary data.</text>
</comment>
<feature type="chain" id="PRO_5039947931" evidence="1">
    <location>
        <begin position="23"/>
        <end position="225"/>
    </location>
</feature>
<dbReference type="GO" id="GO:0051536">
    <property type="term" value="F:iron-sulfur cluster binding"/>
    <property type="evidence" value="ECO:0007669"/>
    <property type="project" value="InterPro"/>
</dbReference>
<feature type="signal peptide" evidence="1">
    <location>
        <begin position="1"/>
        <end position="22"/>
    </location>
</feature>
<keyword evidence="4" id="KW-1185">Reference proteome</keyword>
<accession>A0A9K3KT53</accession>
<dbReference type="Pfam" id="PF00111">
    <property type="entry name" value="Fer2"/>
    <property type="match status" value="1"/>
</dbReference>
<protein>
    <submittedName>
        <fullName evidence="3">2Fe-2S iron-sulfur cluster binding domain containing protein</fullName>
    </submittedName>
</protein>
<organism evidence="3 4">
    <name type="scientific">Nitzschia inconspicua</name>
    <dbReference type="NCBI Taxonomy" id="303405"/>
    <lineage>
        <taxon>Eukaryota</taxon>
        <taxon>Sar</taxon>
        <taxon>Stramenopiles</taxon>
        <taxon>Ochrophyta</taxon>
        <taxon>Bacillariophyta</taxon>
        <taxon>Bacillariophyceae</taxon>
        <taxon>Bacillariophycidae</taxon>
        <taxon>Bacillariales</taxon>
        <taxon>Bacillariaceae</taxon>
        <taxon>Nitzschia</taxon>
    </lineage>
</organism>
<dbReference type="OrthoDB" id="1885901at2759"/>
<proteinExistence type="predicted"/>
<evidence type="ECO:0000313" key="4">
    <source>
        <dbReference type="Proteomes" id="UP000693970"/>
    </source>
</evidence>